<evidence type="ECO:0000313" key="1">
    <source>
        <dbReference type="EMBL" id="AZS50399.1"/>
    </source>
</evidence>
<reference evidence="3" key="1">
    <citation type="submission" date="2018-06" db="EMBL/GenBank/DDBJ databases">
        <title>Complete genome of Pseudomonas insecticola strain QZS01.</title>
        <authorList>
            <person name="Wang J."/>
            <person name="Su Q."/>
        </authorList>
    </citation>
    <scope>NUCLEOTIDE SEQUENCE [LARGE SCALE GENOMIC DNA]</scope>
    <source>
        <strain evidence="3">QZS01</strain>
    </source>
</reference>
<evidence type="ECO:0000313" key="3">
    <source>
        <dbReference type="Proteomes" id="UP000273143"/>
    </source>
</evidence>
<dbReference type="EMBL" id="CP029822">
    <property type="protein sequence ID" value="AZS50650.1"/>
    <property type="molecule type" value="Genomic_DNA"/>
</dbReference>
<accession>A0A3Q9JKN6</accession>
<keyword evidence="1" id="KW-0418">Kinase</keyword>
<proteinExistence type="predicted"/>
<keyword evidence="3" id="KW-1185">Reference proteome</keyword>
<dbReference type="AlphaFoldDB" id="A0A3Q9JKN6"/>
<dbReference type="KEGG" id="emo:DM558_06240"/>
<dbReference type="RefSeq" id="WP_127162724.1">
    <property type="nucleotide sequence ID" value="NZ_CP029822.1"/>
</dbReference>
<protein>
    <submittedName>
        <fullName evidence="1">Glutamate 5-kinase</fullName>
    </submittedName>
</protein>
<dbReference type="GO" id="GO:0016301">
    <property type="term" value="F:kinase activity"/>
    <property type="evidence" value="ECO:0007669"/>
    <property type="project" value="UniProtKB-KW"/>
</dbReference>
<sequence>MLKDKITKALSKAFDNKLADAVTEFEGIRVTKGNYNPITGESDDIVTKYTGRGVFGSYALSLVDGESILTTDQKLTALQAEVTNTPQINDKIEDYTVINVTKDPANITWSIQLRGG</sequence>
<organism evidence="1 3">
    <name type="scientific">Entomomonas moraniae</name>
    <dbReference type="NCBI Taxonomy" id="2213226"/>
    <lineage>
        <taxon>Bacteria</taxon>
        <taxon>Pseudomonadati</taxon>
        <taxon>Pseudomonadota</taxon>
        <taxon>Gammaproteobacteria</taxon>
        <taxon>Pseudomonadales</taxon>
        <taxon>Pseudomonadaceae</taxon>
        <taxon>Entomomonas</taxon>
    </lineage>
</organism>
<reference evidence="1" key="2">
    <citation type="journal article" date="2020" name="Int. J. Syst. Evol. Microbiol.">
        <title>Entomomonas moraniae gen. nov., sp. nov., a member of the family Pseudomonadaceae isolated from Asian honey bee gut, possesses a highly reduced genome.</title>
        <authorList>
            <person name="Wang J."/>
            <person name="Su Q."/>
            <person name="Zhang X."/>
            <person name="Li C."/>
            <person name="Luo S."/>
            <person name="Zhou X."/>
            <person name="Zheng H."/>
        </authorList>
    </citation>
    <scope>NUCLEOTIDE SEQUENCE</scope>
    <source>
        <strain evidence="1">QZS01</strain>
    </source>
</reference>
<gene>
    <name evidence="1" type="ORF">DM558_06240</name>
    <name evidence="2" type="ORF">DM558_07595</name>
</gene>
<name>A0A3Q9JKN6_9GAMM</name>
<dbReference type="EMBL" id="CP029822">
    <property type="protein sequence ID" value="AZS50399.1"/>
    <property type="molecule type" value="Genomic_DNA"/>
</dbReference>
<evidence type="ECO:0000313" key="2">
    <source>
        <dbReference type="EMBL" id="AZS50650.1"/>
    </source>
</evidence>
<dbReference type="KEGG" id="emo:DM558_07595"/>
<keyword evidence="1" id="KW-0808">Transferase</keyword>
<dbReference type="Proteomes" id="UP000273143">
    <property type="component" value="Chromosome"/>
</dbReference>